<proteinExistence type="predicted"/>
<keyword evidence="2" id="KW-1185">Reference proteome</keyword>
<sequence length="131" mass="15124">MDERLKGLKRAMKNHTFADVHFSEEQRMKIRNQMQPNIEQALFSLLTERKTATELIQLLHVKGIKSIWQNEGLVFIKLHQAEAAGEIEGIWNAQGEKSYRLTKKGQQKYVEAAQQKWSLKGLLHGVKPNES</sequence>
<dbReference type="RefSeq" id="WP_319836376.1">
    <property type="nucleotide sequence ID" value="NZ_CP137624.1"/>
</dbReference>
<organism evidence="1 2">
    <name type="scientific">Lysinibacillus louembei</name>
    <dbReference type="NCBI Taxonomy" id="1470088"/>
    <lineage>
        <taxon>Bacteria</taxon>
        <taxon>Bacillati</taxon>
        <taxon>Bacillota</taxon>
        <taxon>Bacilli</taxon>
        <taxon>Bacillales</taxon>
        <taxon>Bacillaceae</taxon>
        <taxon>Lysinibacillus</taxon>
    </lineage>
</organism>
<dbReference type="Gene3D" id="1.10.10.10">
    <property type="entry name" value="Winged helix-like DNA-binding domain superfamily/Winged helix DNA-binding domain"/>
    <property type="match status" value="1"/>
</dbReference>
<evidence type="ECO:0000313" key="1">
    <source>
        <dbReference type="EMBL" id="WPK11321.1"/>
    </source>
</evidence>
<name>A0ABZ0RVS3_9BACI</name>
<evidence type="ECO:0008006" key="3">
    <source>
        <dbReference type="Google" id="ProtNLM"/>
    </source>
</evidence>
<dbReference type="InterPro" id="IPR036388">
    <property type="entry name" value="WH-like_DNA-bd_sf"/>
</dbReference>
<evidence type="ECO:0000313" key="2">
    <source>
        <dbReference type="Proteomes" id="UP001322664"/>
    </source>
</evidence>
<accession>A0ABZ0RVS3</accession>
<dbReference type="SUPFAM" id="SSF46785">
    <property type="entry name" value="Winged helix' DNA-binding domain"/>
    <property type="match status" value="1"/>
</dbReference>
<gene>
    <name evidence="1" type="ORF">R6U77_15725</name>
</gene>
<dbReference type="InterPro" id="IPR036390">
    <property type="entry name" value="WH_DNA-bd_sf"/>
</dbReference>
<reference evidence="1 2" key="1">
    <citation type="submission" date="2023-09" db="EMBL/GenBank/DDBJ databases">
        <authorList>
            <person name="Page C.A."/>
            <person name="Perez-Diaz I.M."/>
        </authorList>
    </citation>
    <scope>NUCLEOTIDE SEQUENCE [LARGE SCALE GENOMIC DNA]</scope>
    <source>
        <strain evidence="1 2">Ll15</strain>
    </source>
</reference>
<protein>
    <recommendedName>
        <fullName evidence="3">PadR family transcriptional regulator</fullName>
    </recommendedName>
</protein>
<dbReference type="Proteomes" id="UP001322664">
    <property type="component" value="Chromosome"/>
</dbReference>
<dbReference type="EMBL" id="CP137624">
    <property type="protein sequence ID" value="WPK11321.1"/>
    <property type="molecule type" value="Genomic_DNA"/>
</dbReference>